<evidence type="ECO:0000256" key="3">
    <source>
        <dbReference type="PIRSR" id="PIRSR000915-1"/>
    </source>
</evidence>
<dbReference type="PANTHER" id="PTHR19288">
    <property type="entry name" value="4-NITROPHENYLPHOSPHATASE-RELATED"/>
    <property type="match status" value="1"/>
</dbReference>
<evidence type="ECO:0000313" key="7">
    <source>
        <dbReference type="RefSeq" id="XP_017022892.1"/>
    </source>
</evidence>
<evidence type="ECO:0000313" key="6">
    <source>
        <dbReference type="Proteomes" id="UP001652661"/>
    </source>
</evidence>
<feature type="active site" description="Nucleophile" evidence="3">
    <location>
        <position position="30"/>
    </location>
</feature>
<comment type="cofactor">
    <cofactor evidence="5">
        <name>Mg(2+)</name>
        <dbReference type="ChEBI" id="CHEBI:18420"/>
    </cofactor>
    <text evidence="5">Divalent metal ions. Mg(2+) is the most effective.</text>
</comment>
<dbReference type="PANTHER" id="PTHR19288:SF93">
    <property type="entry name" value="FI11325P-RELATED"/>
    <property type="match status" value="1"/>
</dbReference>
<name>A0A6P4I1Z3_DROKI</name>
<keyword evidence="6" id="KW-1185">Reference proteome</keyword>
<protein>
    <submittedName>
        <fullName evidence="7">Uncharacterized protein</fullName>
    </submittedName>
</protein>
<dbReference type="NCBIfam" id="TIGR01460">
    <property type="entry name" value="HAD-SF-IIA"/>
    <property type="match status" value="1"/>
</dbReference>
<feature type="binding site" evidence="5">
    <location>
        <position position="32"/>
    </location>
    <ligand>
        <name>Mg(2+)</name>
        <dbReference type="ChEBI" id="CHEBI:18420"/>
    </ligand>
</feature>
<dbReference type="SUPFAM" id="SSF56784">
    <property type="entry name" value="HAD-like"/>
    <property type="match status" value="1"/>
</dbReference>
<dbReference type="Pfam" id="PF13242">
    <property type="entry name" value="Hydrolase_like"/>
    <property type="match status" value="1"/>
</dbReference>
<evidence type="ECO:0000256" key="4">
    <source>
        <dbReference type="PIRSR" id="PIRSR000915-2"/>
    </source>
</evidence>
<reference evidence="7" key="1">
    <citation type="submission" date="2025-08" db="UniProtKB">
        <authorList>
            <consortium name="RefSeq"/>
        </authorList>
    </citation>
    <scope>IDENTIFICATION</scope>
    <source>
        <strain evidence="7">14028-0561.14</strain>
        <tissue evidence="7">Whole fly</tissue>
    </source>
</reference>
<keyword evidence="5" id="KW-0460">Magnesium</keyword>
<dbReference type="PIRSF" id="PIRSF000915">
    <property type="entry name" value="PGP-type_phosphatase"/>
    <property type="match status" value="1"/>
</dbReference>
<dbReference type="RefSeq" id="XP_017022892.1">
    <property type="nucleotide sequence ID" value="XM_017167403.3"/>
</dbReference>
<dbReference type="AlphaFoldDB" id="A0A6P4I1Z3"/>
<dbReference type="GO" id="GO:0005737">
    <property type="term" value="C:cytoplasm"/>
    <property type="evidence" value="ECO:0007669"/>
    <property type="project" value="TreeGrafter"/>
</dbReference>
<dbReference type="OrthoDB" id="413953at2759"/>
<organism evidence="6 7">
    <name type="scientific">Drosophila kikkawai</name>
    <name type="common">Fruit fly</name>
    <dbReference type="NCBI Taxonomy" id="30033"/>
    <lineage>
        <taxon>Eukaryota</taxon>
        <taxon>Metazoa</taxon>
        <taxon>Ecdysozoa</taxon>
        <taxon>Arthropoda</taxon>
        <taxon>Hexapoda</taxon>
        <taxon>Insecta</taxon>
        <taxon>Pterygota</taxon>
        <taxon>Neoptera</taxon>
        <taxon>Endopterygota</taxon>
        <taxon>Diptera</taxon>
        <taxon>Brachycera</taxon>
        <taxon>Muscomorpha</taxon>
        <taxon>Ephydroidea</taxon>
        <taxon>Drosophilidae</taxon>
        <taxon>Drosophila</taxon>
        <taxon>Sophophora</taxon>
    </lineage>
</organism>
<dbReference type="InterPro" id="IPR006349">
    <property type="entry name" value="PGP_euk"/>
</dbReference>
<dbReference type="GeneID" id="108075121"/>
<keyword evidence="5" id="KW-0479">Metal-binding</keyword>
<dbReference type="NCBIfam" id="TIGR01452">
    <property type="entry name" value="PGP_euk"/>
    <property type="match status" value="1"/>
</dbReference>
<comment type="similarity">
    <text evidence="2">Belongs to the HAD-like hydrolase superfamily.</text>
</comment>
<feature type="binding site" evidence="5">
    <location>
        <position position="30"/>
    </location>
    <ligand>
        <name>Mg(2+)</name>
        <dbReference type="ChEBI" id="CHEBI:18420"/>
    </ligand>
</feature>
<evidence type="ECO:0000256" key="1">
    <source>
        <dbReference type="ARBA" id="ARBA00022801"/>
    </source>
</evidence>
<keyword evidence="1 2" id="KW-0378">Hydrolase</keyword>
<dbReference type="InterPro" id="IPR036412">
    <property type="entry name" value="HAD-like_sf"/>
</dbReference>
<feature type="binding site" evidence="4">
    <location>
        <position position="222"/>
    </location>
    <ligand>
        <name>substrate</name>
    </ligand>
</feature>
<sequence>MFKQSFSDLTKLPKEKVLEWLPSIKSVICDADGVLWHSKDAIEGAVDTFNLLSDSGRKTFIVTNNAALSIADFQKKASNLGMNIDEDRILSSSYSCAHFLATKKFQKKVFYMGELGIQYEMEKVGLCCFRVNEKMDRPILEFVKDLKPDPDVGAVVVGRDECFNMAKVMRVGSYLQNPQVIFLGTSLDAAYPIGDNRVMVGSGAMLAAIKTFTGRSPLVLGKPNPWMVAQLTQKGLIEPESTLMVGDTLETDILFAKNCGFQSLLVGTGVNSRKDVAKIVDEGDPQKMDQVPDTYLPSFGHLREFLC</sequence>
<accession>A0A6P4I1Z3</accession>
<dbReference type="InterPro" id="IPR006357">
    <property type="entry name" value="HAD-SF_hydro_IIA"/>
</dbReference>
<dbReference type="GO" id="GO:0046872">
    <property type="term" value="F:metal ion binding"/>
    <property type="evidence" value="ECO:0007669"/>
    <property type="project" value="UniProtKB-KW"/>
</dbReference>
<evidence type="ECO:0000256" key="5">
    <source>
        <dbReference type="PIRSR" id="PIRSR000915-3"/>
    </source>
</evidence>
<feature type="binding site" evidence="5">
    <location>
        <position position="247"/>
    </location>
    <ligand>
        <name>Mg(2+)</name>
        <dbReference type="ChEBI" id="CHEBI:18420"/>
    </ligand>
</feature>
<dbReference type="Gene3D" id="3.40.50.1000">
    <property type="entry name" value="HAD superfamily/HAD-like"/>
    <property type="match status" value="2"/>
</dbReference>
<feature type="active site" description="Proton donor" evidence="3">
    <location>
        <position position="32"/>
    </location>
</feature>
<dbReference type="InterPro" id="IPR023214">
    <property type="entry name" value="HAD_sf"/>
</dbReference>
<dbReference type="GO" id="GO:0016791">
    <property type="term" value="F:phosphatase activity"/>
    <property type="evidence" value="ECO:0007669"/>
    <property type="project" value="InterPro"/>
</dbReference>
<gene>
    <name evidence="7" type="primary">LOC108075121</name>
</gene>
<dbReference type="Pfam" id="PF13344">
    <property type="entry name" value="Hydrolase_6"/>
    <property type="match status" value="1"/>
</dbReference>
<dbReference type="Proteomes" id="UP001652661">
    <property type="component" value="Chromosome 3L"/>
</dbReference>
<proteinExistence type="inferred from homology"/>
<evidence type="ECO:0000256" key="2">
    <source>
        <dbReference type="PIRNR" id="PIRNR000915"/>
    </source>
</evidence>